<sequence>MSQNELVRKQKHVIISIIQVPHVKARCLEYIKGGSFLDFGSTLQRLTGIQRNGMSKGYKQGWNVAPCQLHRQVVQEW</sequence>
<accession>A0A0C3DJS8</accession>
<dbReference type="EMBL" id="KN822118">
    <property type="protein sequence ID" value="KIM56331.1"/>
    <property type="molecule type" value="Genomic_DNA"/>
</dbReference>
<dbReference type="AlphaFoldDB" id="A0A0C3DJS8"/>
<name>A0A0C3DJS8_9AGAM</name>
<dbReference type="Proteomes" id="UP000053989">
    <property type="component" value="Unassembled WGS sequence"/>
</dbReference>
<evidence type="ECO:0000313" key="1">
    <source>
        <dbReference type="EMBL" id="KIM56331.1"/>
    </source>
</evidence>
<dbReference type="HOGENOM" id="CLU_2639514_0_0_1"/>
<keyword evidence="2" id="KW-1185">Reference proteome</keyword>
<reference evidence="2" key="2">
    <citation type="submission" date="2015-01" db="EMBL/GenBank/DDBJ databases">
        <title>Evolutionary Origins and Diversification of the Mycorrhizal Mutualists.</title>
        <authorList>
            <consortium name="DOE Joint Genome Institute"/>
            <consortium name="Mycorrhizal Genomics Consortium"/>
            <person name="Kohler A."/>
            <person name="Kuo A."/>
            <person name="Nagy L.G."/>
            <person name="Floudas D."/>
            <person name="Copeland A."/>
            <person name="Barry K.W."/>
            <person name="Cichocki N."/>
            <person name="Veneault-Fourrey C."/>
            <person name="LaButti K."/>
            <person name="Lindquist E.A."/>
            <person name="Lipzen A."/>
            <person name="Lundell T."/>
            <person name="Morin E."/>
            <person name="Murat C."/>
            <person name="Riley R."/>
            <person name="Ohm R."/>
            <person name="Sun H."/>
            <person name="Tunlid A."/>
            <person name="Henrissat B."/>
            <person name="Grigoriev I.V."/>
            <person name="Hibbett D.S."/>
            <person name="Martin F."/>
        </authorList>
    </citation>
    <scope>NUCLEOTIDE SEQUENCE [LARGE SCALE GENOMIC DNA]</scope>
    <source>
        <strain evidence="2">Foug A</strain>
    </source>
</reference>
<organism evidence="1 2">
    <name type="scientific">Scleroderma citrinum Foug A</name>
    <dbReference type="NCBI Taxonomy" id="1036808"/>
    <lineage>
        <taxon>Eukaryota</taxon>
        <taxon>Fungi</taxon>
        <taxon>Dikarya</taxon>
        <taxon>Basidiomycota</taxon>
        <taxon>Agaricomycotina</taxon>
        <taxon>Agaricomycetes</taxon>
        <taxon>Agaricomycetidae</taxon>
        <taxon>Boletales</taxon>
        <taxon>Sclerodermatineae</taxon>
        <taxon>Sclerodermataceae</taxon>
        <taxon>Scleroderma</taxon>
    </lineage>
</organism>
<dbReference type="InParanoid" id="A0A0C3DJS8"/>
<reference evidence="1 2" key="1">
    <citation type="submission" date="2014-04" db="EMBL/GenBank/DDBJ databases">
        <authorList>
            <consortium name="DOE Joint Genome Institute"/>
            <person name="Kuo A."/>
            <person name="Kohler A."/>
            <person name="Nagy L.G."/>
            <person name="Floudas D."/>
            <person name="Copeland A."/>
            <person name="Barry K.W."/>
            <person name="Cichocki N."/>
            <person name="Veneault-Fourrey C."/>
            <person name="LaButti K."/>
            <person name="Lindquist E.A."/>
            <person name="Lipzen A."/>
            <person name="Lundell T."/>
            <person name="Morin E."/>
            <person name="Murat C."/>
            <person name="Sun H."/>
            <person name="Tunlid A."/>
            <person name="Henrissat B."/>
            <person name="Grigoriev I.V."/>
            <person name="Hibbett D.S."/>
            <person name="Martin F."/>
            <person name="Nordberg H.P."/>
            <person name="Cantor M.N."/>
            <person name="Hua S.X."/>
        </authorList>
    </citation>
    <scope>NUCLEOTIDE SEQUENCE [LARGE SCALE GENOMIC DNA]</scope>
    <source>
        <strain evidence="1 2">Foug A</strain>
    </source>
</reference>
<evidence type="ECO:0000313" key="2">
    <source>
        <dbReference type="Proteomes" id="UP000053989"/>
    </source>
</evidence>
<proteinExistence type="predicted"/>
<protein>
    <submittedName>
        <fullName evidence="1">Uncharacterized protein</fullName>
    </submittedName>
</protein>
<gene>
    <name evidence="1" type="ORF">SCLCIDRAFT_242657</name>
</gene>